<evidence type="ECO:0000313" key="3">
    <source>
        <dbReference type="EMBL" id="KPQ36386.1"/>
    </source>
</evidence>
<comment type="caution">
    <text evidence="3">The sequence shown here is derived from an EMBL/GenBank/DDBJ whole genome shotgun (WGS) entry which is preliminary data.</text>
</comment>
<name>A0A0N8KNF4_9CYAN</name>
<proteinExistence type="predicted"/>
<gene>
    <name evidence="3" type="ORF">HLUCCA11_05865</name>
</gene>
<dbReference type="EMBL" id="LJZR01000006">
    <property type="protein sequence ID" value="KPQ36386.1"/>
    <property type="molecule type" value="Genomic_DNA"/>
</dbReference>
<feature type="compositionally biased region" description="Low complexity" evidence="1">
    <location>
        <begin position="138"/>
        <end position="151"/>
    </location>
</feature>
<sequence>MPLKKLNQQKLIAWLSPVLLVSLGLHGLLLWLPLPAQEPPEEAEVELLPEPIQVTELPPAIADPDLPPAGPDALLTPEQVPAVAVPSAVPPASSPAAGPLRQQPVVEPNLPLQNSPEPEPVKPAPVKPNSVPPDPRSSDPSDPSDPTGSSPTGEVTGDERVGGGIQPQAFSTDGTTDGDYQRAGFAFLRKYGASNEVASLLDLGYPADGQCFDQGTDLEAVIAVSLNGSGGLDYGELLRKTTYPNVNAWLQTFIARDGLALLPDDVFADLQQIHPDAPSEGDLIDWLNAARDNRSDPLVPKGIDSQAYTFEVAITIEDNQCE</sequence>
<dbReference type="PATRIC" id="fig|1666911.3.peg.5093"/>
<evidence type="ECO:0000256" key="1">
    <source>
        <dbReference type="SAM" id="MobiDB-lite"/>
    </source>
</evidence>
<evidence type="ECO:0000256" key="2">
    <source>
        <dbReference type="SAM" id="Phobius"/>
    </source>
</evidence>
<keyword evidence="2" id="KW-1133">Transmembrane helix</keyword>
<keyword evidence="2" id="KW-0812">Transmembrane</keyword>
<evidence type="ECO:0000313" key="4">
    <source>
        <dbReference type="Proteomes" id="UP000050465"/>
    </source>
</evidence>
<dbReference type="STRING" id="1666911.HLUCCA11_05865"/>
<accession>A0A0N8KNF4</accession>
<protein>
    <submittedName>
        <fullName evidence="3">Uncharacterized protein</fullName>
    </submittedName>
</protein>
<dbReference type="Proteomes" id="UP000050465">
    <property type="component" value="Unassembled WGS sequence"/>
</dbReference>
<keyword evidence="2" id="KW-0472">Membrane</keyword>
<feature type="transmembrane region" description="Helical" evidence="2">
    <location>
        <begin position="12"/>
        <end position="32"/>
    </location>
</feature>
<reference evidence="3 4" key="1">
    <citation type="submission" date="2015-09" db="EMBL/GenBank/DDBJ databases">
        <title>Identification and resolution of microdiversity through metagenomic sequencing of parallel consortia.</title>
        <authorList>
            <person name="Nelson W.C."/>
            <person name="Romine M.F."/>
            <person name="Lindemann S.R."/>
        </authorList>
    </citation>
    <scope>NUCLEOTIDE SEQUENCE [LARGE SCALE GENOMIC DNA]</scope>
    <source>
        <strain evidence="3">Ana</strain>
    </source>
</reference>
<feature type="compositionally biased region" description="Pro residues" evidence="1">
    <location>
        <begin position="117"/>
        <end position="135"/>
    </location>
</feature>
<dbReference type="AlphaFoldDB" id="A0A0N8KNF4"/>
<organism evidence="3 4">
    <name type="scientific">Phormidesmis priestleyi Ana</name>
    <dbReference type="NCBI Taxonomy" id="1666911"/>
    <lineage>
        <taxon>Bacteria</taxon>
        <taxon>Bacillati</taxon>
        <taxon>Cyanobacteriota</taxon>
        <taxon>Cyanophyceae</taxon>
        <taxon>Leptolyngbyales</taxon>
        <taxon>Leptolyngbyaceae</taxon>
        <taxon>Phormidesmis</taxon>
    </lineage>
</organism>
<feature type="region of interest" description="Disordered" evidence="1">
    <location>
        <begin position="86"/>
        <end position="177"/>
    </location>
</feature>